<evidence type="ECO:0000256" key="5">
    <source>
        <dbReference type="ARBA" id="ARBA00022692"/>
    </source>
</evidence>
<keyword evidence="4" id="KW-0808">Transferase</keyword>
<keyword evidence="12 19" id="KW-0472">Membrane</keyword>
<evidence type="ECO:0000256" key="11">
    <source>
        <dbReference type="ARBA" id="ARBA00022989"/>
    </source>
</evidence>
<evidence type="ECO:0000256" key="15">
    <source>
        <dbReference type="ARBA" id="ARBA00047899"/>
    </source>
</evidence>
<name>A0A9R1NQT1_TRITD</name>
<feature type="compositionally biased region" description="Pro residues" evidence="18">
    <location>
        <begin position="284"/>
        <end position="293"/>
    </location>
</feature>
<dbReference type="SMART" id="SM00220">
    <property type="entry name" value="S_TKc"/>
    <property type="match status" value="1"/>
</dbReference>
<dbReference type="Proteomes" id="UP000324705">
    <property type="component" value="Chromosome 2A"/>
</dbReference>
<proteinExistence type="predicted"/>
<evidence type="ECO:0000259" key="21">
    <source>
        <dbReference type="PROSITE" id="PS50011"/>
    </source>
</evidence>
<reference evidence="23 24" key="1">
    <citation type="submission" date="2017-09" db="EMBL/GenBank/DDBJ databases">
        <authorList>
            <consortium name="International Durum Wheat Genome Sequencing Consortium (IDWGSC)"/>
            <person name="Milanesi L."/>
        </authorList>
    </citation>
    <scope>NUCLEOTIDE SEQUENCE [LARGE SCALE GENOMIC DNA]</scope>
    <source>
        <strain evidence="24">cv. Svevo</strain>
    </source>
</reference>
<feature type="domain" description="Protein kinase" evidence="21">
    <location>
        <begin position="379"/>
        <end position="657"/>
    </location>
</feature>
<evidence type="ECO:0000256" key="6">
    <source>
        <dbReference type="ARBA" id="ARBA00022729"/>
    </source>
</evidence>
<evidence type="ECO:0000259" key="22">
    <source>
        <dbReference type="PROSITE" id="PS51473"/>
    </source>
</evidence>
<evidence type="ECO:0000256" key="14">
    <source>
        <dbReference type="ARBA" id="ARBA00023180"/>
    </source>
</evidence>
<dbReference type="GO" id="GO:0004674">
    <property type="term" value="F:protein serine/threonine kinase activity"/>
    <property type="evidence" value="ECO:0007669"/>
    <property type="project" value="UniProtKB-KW"/>
</dbReference>
<dbReference type="AlphaFoldDB" id="A0A9R1NQT1"/>
<evidence type="ECO:0000256" key="16">
    <source>
        <dbReference type="ARBA" id="ARBA00048679"/>
    </source>
</evidence>
<dbReference type="InterPro" id="IPR017441">
    <property type="entry name" value="Protein_kinase_ATP_BS"/>
</dbReference>
<dbReference type="GO" id="GO:0005886">
    <property type="term" value="C:plasma membrane"/>
    <property type="evidence" value="ECO:0007669"/>
    <property type="project" value="TreeGrafter"/>
</dbReference>
<dbReference type="PANTHER" id="PTHR27002">
    <property type="entry name" value="RECEPTOR-LIKE SERINE/THREONINE-PROTEIN KINASE SD1-8"/>
    <property type="match status" value="1"/>
</dbReference>
<dbReference type="EMBL" id="LT934113">
    <property type="protein sequence ID" value="VAH29364.1"/>
    <property type="molecule type" value="Genomic_DNA"/>
</dbReference>
<evidence type="ECO:0000256" key="13">
    <source>
        <dbReference type="ARBA" id="ARBA00023157"/>
    </source>
</evidence>
<dbReference type="PROSITE" id="PS51473">
    <property type="entry name" value="GNK2"/>
    <property type="match status" value="2"/>
</dbReference>
<sequence>MEPLQWCFTVLIVISSLRPPMATGDTYATVCGKTGKYKANSTYQQNVQSVTKYLFNEATFSGGNGFATRTEGTDPDRVYGLGICRGDTPDNVTCYECLSSASVEASTLCPDDKDATLFYDGCTVRFSDQDFLSFSFWPWYNEPEVVLNNTNTVNPAAVASSFDVLVDTLMNKTAEHAAAASDAPQKKVATGEALFDGSDPQTKIYSLAQCTPDLTYGGCKNCLRFVMDEMALTRVPGAQGQRVAGVRCNVRFEVYPFYIGEAMVRIEGTPAPSPAPSKSRLAAPPAPPNPASPPSKGGIKNKIWLVAVSVSLVLLLCCILLAIIWTQSRRLHKRILRSQSQEVFPPSTEEAIMLWRMEEGRSELSMFEFSQVIDATNNFSEGNKLGEGGFGRVYKGQLPNGLEIAVKRLAQHSGQGLNEFKTEIHLIAKLQHTNLVRLLGYCIEGEEKILIYEYMSNKSLDFFIFDTTRGALLNWNRRRHIIEGVAQGLLYLHKHSRLRVIHRDLKASNILLDENMNPRISDFGLARIFGSNESHANTSRVVGTHGYMAPEYASEGQFSIKSDVFSFGVLLLEIISGKRNNGFHQTGNRGNLLGYVWLLWTRENWCELIDPCLDVKHPNMEIMRFINVGLMCVQDDAVDRPTISDAISLLMNESTSLPDPKKPAYFRNKGEDPKLEEQYSVNQMVDS</sequence>
<dbReference type="FunFam" id="1.10.510.10:FF:000060">
    <property type="entry name" value="G-type lectin S-receptor-like serine/threonine-protein kinase"/>
    <property type="match status" value="1"/>
</dbReference>
<gene>
    <name evidence="23" type="ORF">TRITD_2Av1G084730</name>
</gene>
<evidence type="ECO:0000256" key="2">
    <source>
        <dbReference type="ARBA" id="ARBA00012513"/>
    </source>
</evidence>
<evidence type="ECO:0000256" key="4">
    <source>
        <dbReference type="ARBA" id="ARBA00022679"/>
    </source>
</evidence>
<keyword evidence="8 17" id="KW-0547">Nucleotide-binding</keyword>
<protein>
    <recommendedName>
        <fullName evidence="2">non-specific serine/threonine protein kinase</fullName>
        <ecNumber evidence="2">2.7.11.1</ecNumber>
    </recommendedName>
</protein>
<dbReference type="PANTHER" id="PTHR27002:SF1058">
    <property type="entry name" value="OS01G0568800 PROTEIN"/>
    <property type="match status" value="1"/>
</dbReference>
<dbReference type="InterPro" id="IPR038408">
    <property type="entry name" value="GNK2_sf"/>
</dbReference>
<dbReference type="Gene3D" id="3.30.200.20">
    <property type="entry name" value="Phosphorylase Kinase, domain 1"/>
    <property type="match status" value="1"/>
</dbReference>
<dbReference type="InterPro" id="IPR011009">
    <property type="entry name" value="Kinase-like_dom_sf"/>
</dbReference>
<feature type="transmembrane region" description="Helical" evidence="19">
    <location>
        <begin position="303"/>
        <end position="325"/>
    </location>
</feature>
<keyword evidence="6 20" id="KW-0732">Signal</keyword>
<feature type="binding site" evidence="17">
    <location>
        <position position="407"/>
    </location>
    <ligand>
        <name>ATP</name>
        <dbReference type="ChEBI" id="CHEBI:30616"/>
    </ligand>
</feature>
<dbReference type="SUPFAM" id="SSF56112">
    <property type="entry name" value="Protein kinase-like (PK-like)"/>
    <property type="match status" value="1"/>
</dbReference>
<evidence type="ECO:0000313" key="23">
    <source>
        <dbReference type="EMBL" id="VAH29364.1"/>
    </source>
</evidence>
<evidence type="ECO:0000256" key="1">
    <source>
        <dbReference type="ARBA" id="ARBA00004167"/>
    </source>
</evidence>
<evidence type="ECO:0000313" key="24">
    <source>
        <dbReference type="Proteomes" id="UP000324705"/>
    </source>
</evidence>
<evidence type="ECO:0000256" key="9">
    <source>
        <dbReference type="ARBA" id="ARBA00022777"/>
    </source>
</evidence>
<accession>A0A9R1NQT1</accession>
<dbReference type="Gramene" id="TRITD2Av1G084730.2">
    <property type="protein sequence ID" value="TRITD2Av1G084730.2"/>
    <property type="gene ID" value="TRITD2Av1G084730"/>
</dbReference>
<feature type="domain" description="Gnk2-homologous" evidence="22">
    <location>
        <begin position="141"/>
        <end position="257"/>
    </location>
</feature>
<dbReference type="PROSITE" id="PS00108">
    <property type="entry name" value="PROTEIN_KINASE_ST"/>
    <property type="match status" value="1"/>
</dbReference>
<dbReference type="GO" id="GO:0005524">
    <property type="term" value="F:ATP binding"/>
    <property type="evidence" value="ECO:0007669"/>
    <property type="project" value="UniProtKB-UniRule"/>
</dbReference>
<keyword evidence="13" id="KW-1015">Disulfide bond</keyword>
<dbReference type="InterPro" id="IPR008271">
    <property type="entry name" value="Ser/Thr_kinase_AS"/>
</dbReference>
<keyword evidence="9" id="KW-0418">Kinase</keyword>
<evidence type="ECO:0000256" key="18">
    <source>
        <dbReference type="SAM" id="MobiDB-lite"/>
    </source>
</evidence>
<keyword evidence="24" id="KW-1185">Reference proteome</keyword>
<feature type="chain" id="PRO_5040173964" description="non-specific serine/threonine protein kinase" evidence="20">
    <location>
        <begin position="25"/>
        <end position="687"/>
    </location>
</feature>
<keyword evidence="3" id="KW-0723">Serine/threonine-protein kinase</keyword>
<evidence type="ECO:0000256" key="7">
    <source>
        <dbReference type="ARBA" id="ARBA00022737"/>
    </source>
</evidence>
<evidence type="ECO:0000256" key="10">
    <source>
        <dbReference type="ARBA" id="ARBA00022840"/>
    </source>
</evidence>
<evidence type="ECO:0000256" key="19">
    <source>
        <dbReference type="SAM" id="Phobius"/>
    </source>
</evidence>
<evidence type="ECO:0000256" key="17">
    <source>
        <dbReference type="PROSITE-ProRule" id="PRU10141"/>
    </source>
</evidence>
<dbReference type="Gene3D" id="1.10.510.10">
    <property type="entry name" value="Transferase(Phosphotransferase) domain 1"/>
    <property type="match status" value="1"/>
</dbReference>
<dbReference type="CDD" id="cd23509">
    <property type="entry name" value="Gnk2-like"/>
    <property type="match status" value="2"/>
</dbReference>
<dbReference type="PROSITE" id="PS50011">
    <property type="entry name" value="PROTEIN_KINASE_DOM"/>
    <property type="match status" value="1"/>
</dbReference>
<evidence type="ECO:0000256" key="20">
    <source>
        <dbReference type="SAM" id="SignalP"/>
    </source>
</evidence>
<evidence type="ECO:0000256" key="12">
    <source>
        <dbReference type="ARBA" id="ARBA00023136"/>
    </source>
</evidence>
<comment type="catalytic activity">
    <reaction evidence="15">
        <text>L-threonyl-[protein] + ATP = O-phospho-L-threonyl-[protein] + ADP + H(+)</text>
        <dbReference type="Rhea" id="RHEA:46608"/>
        <dbReference type="Rhea" id="RHEA-COMP:11060"/>
        <dbReference type="Rhea" id="RHEA-COMP:11605"/>
        <dbReference type="ChEBI" id="CHEBI:15378"/>
        <dbReference type="ChEBI" id="CHEBI:30013"/>
        <dbReference type="ChEBI" id="CHEBI:30616"/>
        <dbReference type="ChEBI" id="CHEBI:61977"/>
        <dbReference type="ChEBI" id="CHEBI:456216"/>
        <dbReference type="EC" id="2.7.11.1"/>
    </reaction>
</comment>
<dbReference type="FunFam" id="3.30.200.20:FF:000195">
    <property type="entry name" value="G-type lectin S-receptor-like serine/threonine-protein kinase"/>
    <property type="match status" value="1"/>
</dbReference>
<dbReference type="InterPro" id="IPR002902">
    <property type="entry name" value="GNK2"/>
</dbReference>
<keyword evidence="5 19" id="KW-0812">Transmembrane</keyword>
<organism evidence="23 24">
    <name type="scientific">Triticum turgidum subsp. durum</name>
    <name type="common">Durum wheat</name>
    <name type="synonym">Triticum durum</name>
    <dbReference type="NCBI Taxonomy" id="4567"/>
    <lineage>
        <taxon>Eukaryota</taxon>
        <taxon>Viridiplantae</taxon>
        <taxon>Streptophyta</taxon>
        <taxon>Embryophyta</taxon>
        <taxon>Tracheophyta</taxon>
        <taxon>Spermatophyta</taxon>
        <taxon>Magnoliopsida</taxon>
        <taxon>Liliopsida</taxon>
        <taxon>Poales</taxon>
        <taxon>Poaceae</taxon>
        <taxon>BOP clade</taxon>
        <taxon>Pooideae</taxon>
        <taxon>Triticodae</taxon>
        <taxon>Triticeae</taxon>
        <taxon>Triticinae</taxon>
        <taxon>Triticum</taxon>
    </lineage>
</organism>
<dbReference type="OMA" id="MEPLQWC"/>
<keyword evidence="14" id="KW-0325">Glycoprotein</keyword>
<dbReference type="Pfam" id="PF07714">
    <property type="entry name" value="PK_Tyr_Ser-Thr"/>
    <property type="match status" value="1"/>
</dbReference>
<keyword evidence="7" id="KW-0677">Repeat</keyword>
<dbReference type="PROSITE" id="PS00107">
    <property type="entry name" value="PROTEIN_KINASE_ATP"/>
    <property type="match status" value="1"/>
</dbReference>
<evidence type="ECO:0000256" key="8">
    <source>
        <dbReference type="ARBA" id="ARBA00022741"/>
    </source>
</evidence>
<dbReference type="InterPro" id="IPR001245">
    <property type="entry name" value="Ser-Thr/Tyr_kinase_cat_dom"/>
</dbReference>
<dbReference type="Pfam" id="PF01657">
    <property type="entry name" value="Stress-antifung"/>
    <property type="match status" value="2"/>
</dbReference>
<feature type="domain" description="Gnk2-homologous" evidence="22">
    <location>
        <begin position="25"/>
        <end position="131"/>
    </location>
</feature>
<dbReference type="EC" id="2.7.11.1" evidence="2"/>
<feature type="signal peptide" evidence="20">
    <location>
        <begin position="1"/>
        <end position="24"/>
    </location>
</feature>
<comment type="catalytic activity">
    <reaction evidence="16">
        <text>L-seryl-[protein] + ATP = O-phospho-L-seryl-[protein] + ADP + H(+)</text>
        <dbReference type="Rhea" id="RHEA:17989"/>
        <dbReference type="Rhea" id="RHEA-COMP:9863"/>
        <dbReference type="Rhea" id="RHEA-COMP:11604"/>
        <dbReference type="ChEBI" id="CHEBI:15378"/>
        <dbReference type="ChEBI" id="CHEBI:29999"/>
        <dbReference type="ChEBI" id="CHEBI:30616"/>
        <dbReference type="ChEBI" id="CHEBI:83421"/>
        <dbReference type="ChEBI" id="CHEBI:456216"/>
        <dbReference type="EC" id="2.7.11.1"/>
    </reaction>
</comment>
<keyword evidence="10 17" id="KW-0067">ATP-binding</keyword>
<comment type="subcellular location">
    <subcellularLocation>
        <location evidence="1">Membrane</location>
        <topology evidence="1">Single-pass membrane protein</topology>
    </subcellularLocation>
</comment>
<dbReference type="Gene3D" id="3.30.430.20">
    <property type="entry name" value="Gnk2 domain, C-X8-C-X2-C motif"/>
    <property type="match status" value="2"/>
</dbReference>
<feature type="region of interest" description="Disordered" evidence="18">
    <location>
        <begin position="270"/>
        <end position="295"/>
    </location>
</feature>
<dbReference type="InterPro" id="IPR000719">
    <property type="entry name" value="Prot_kinase_dom"/>
</dbReference>
<dbReference type="CDD" id="cd14066">
    <property type="entry name" value="STKc_IRAK"/>
    <property type="match status" value="1"/>
</dbReference>
<evidence type="ECO:0000256" key="3">
    <source>
        <dbReference type="ARBA" id="ARBA00022527"/>
    </source>
</evidence>
<keyword evidence="11 19" id="KW-1133">Transmembrane helix</keyword>